<dbReference type="AlphaFoldDB" id="A0A5M3J424"/>
<evidence type="ECO:0000313" key="2">
    <source>
        <dbReference type="EMBL" id="EDH2909049.1"/>
    </source>
</evidence>
<reference evidence="2" key="1">
    <citation type="submission" date="2019-10" db="EMBL/GenBank/DDBJ databases">
        <authorList>
            <consortium name="GenomeTrakr network: Whole genome sequencing for foodborne pathogen traceback"/>
        </authorList>
    </citation>
    <scope>NUCLEOTIDE SEQUENCE</scope>
    <source>
        <strain evidence="2">PNUSAL006061</strain>
    </source>
</reference>
<feature type="compositionally biased region" description="Basic and acidic residues" evidence="1">
    <location>
        <begin position="141"/>
        <end position="158"/>
    </location>
</feature>
<accession>A0A5M3J424</accession>
<feature type="region of interest" description="Disordered" evidence="1">
    <location>
        <begin position="260"/>
        <end position="291"/>
    </location>
</feature>
<evidence type="ECO:0000256" key="1">
    <source>
        <dbReference type="SAM" id="MobiDB-lite"/>
    </source>
</evidence>
<feature type="compositionally biased region" description="Low complexity" evidence="1">
    <location>
        <begin position="118"/>
        <end position="127"/>
    </location>
</feature>
<gene>
    <name evidence="2" type="ORF">GDA59_09420</name>
</gene>
<comment type="caution">
    <text evidence="2">The sequence shown here is derived from an EMBL/GenBank/DDBJ whole genome shotgun (WGS) entry which is preliminary data.</text>
</comment>
<dbReference type="RefSeq" id="WP_205277644.1">
    <property type="nucleotide sequence ID" value="NZ_JAFDNT010000009.1"/>
</dbReference>
<feature type="compositionally biased region" description="Polar residues" evidence="1">
    <location>
        <begin position="128"/>
        <end position="138"/>
    </location>
</feature>
<sequence length="308" mass="36904">MDGYIALHRKIIDSWIWQDPEFYRLWSYCLIKASFKEREIFLGQQIVKLNPGQFVIGREKLEEAMNIGLKNKRTAVTWWRRLQKLEKAQMLNIKSYNKFSVVTIENWGFYQGSGIENEQQNEQQTNNRCTTDVQQTITNNKDNKEKKDNKDNNKRQNKFDEVHLSLANLLFEMIKSNNPEEKNPDIEKWAHDIRIMIEQDKRDAEKVKNAIIWSQKNDFWCSVIKSPKSLRKNYDQMATQRNKPVTNKPFNKYNKQTKPEILPDWFDKNQQEAHKQPEMTEEEREEKKKAYEEVMRKLGRGDELEVHT</sequence>
<dbReference type="EMBL" id="AAMHBK010000003">
    <property type="protein sequence ID" value="EDH2909049.1"/>
    <property type="molecule type" value="Genomic_DNA"/>
</dbReference>
<feature type="region of interest" description="Disordered" evidence="1">
    <location>
        <begin position="118"/>
        <end position="158"/>
    </location>
</feature>
<feature type="compositionally biased region" description="Basic and acidic residues" evidence="1">
    <location>
        <begin position="265"/>
        <end position="278"/>
    </location>
</feature>
<proteinExistence type="predicted"/>
<protein>
    <submittedName>
        <fullName evidence="2">Uncharacterized protein</fullName>
    </submittedName>
</protein>
<name>A0A5M3J424_LISMN</name>
<organism evidence="2">
    <name type="scientific">Listeria monocytogenes</name>
    <dbReference type="NCBI Taxonomy" id="1639"/>
    <lineage>
        <taxon>Bacteria</taxon>
        <taxon>Bacillati</taxon>
        <taxon>Bacillota</taxon>
        <taxon>Bacilli</taxon>
        <taxon>Bacillales</taxon>
        <taxon>Listeriaceae</taxon>
        <taxon>Listeria</taxon>
    </lineage>
</organism>